<dbReference type="RefSeq" id="WP_130135494.1">
    <property type="nucleotide sequence ID" value="NZ_RQTE01000106.1"/>
</dbReference>
<proteinExistence type="predicted"/>
<feature type="transmembrane region" description="Helical" evidence="1">
    <location>
        <begin position="20"/>
        <end position="41"/>
    </location>
</feature>
<evidence type="ECO:0000313" key="3">
    <source>
        <dbReference type="Proteomes" id="UP000293854"/>
    </source>
</evidence>
<protein>
    <submittedName>
        <fullName evidence="2">Uncharacterized protein</fullName>
    </submittedName>
</protein>
<organism evidence="2 3">
    <name type="scientific">Staphylococcus condimenti</name>
    <dbReference type="NCBI Taxonomy" id="70255"/>
    <lineage>
        <taxon>Bacteria</taxon>
        <taxon>Bacillati</taxon>
        <taxon>Bacillota</taxon>
        <taxon>Bacilli</taxon>
        <taxon>Bacillales</taxon>
        <taxon>Staphylococcaceae</taxon>
        <taxon>Staphylococcus</taxon>
    </lineage>
</organism>
<sequence length="191" mass="21064">MQKFQNGIDFFKQLIQGNVSYLLITVIVITILLASLTSVAVKSAGNSEENLVAFFFKSLGGELIGAIIFIYFFTALVPLIAKIPFLGLYSENPLILGQEAMIFVITLEILIIPSLVLAIADSAFKAISISIINFILASLIFYVLITLAPFKNVLNMPLLILALIFITGFASYTSFVLIDEMEKDKKKTKNE</sequence>
<dbReference type="AlphaFoldDB" id="A0A4Q7CM93"/>
<keyword evidence="1" id="KW-0812">Transmembrane</keyword>
<keyword evidence="1" id="KW-1133">Transmembrane helix</keyword>
<accession>A0A4Q7CM93</accession>
<reference evidence="2 3" key="1">
    <citation type="submission" date="2018-11" db="EMBL/GenBank/DDBJ databases">
        <title>Genomic profiling of Staphylococcus species from a Poultry farm system in KwaZulu-Natal, South Africa.</title>
        <authorList>
            <person name="Amoako D.G."/>
            <person name="Somboro A.M."/>
            <person name="Abia A.L.K."/>
            <person name="Bester L.A."/>
            <person name="Essack S.Y."/>
        </authorList>
    </citation>
    <scope>NUCLEOTIDE SEQUENCE [LARGE SCALE GENOMIC DNA]</scope>
    <source>
        <strain evidence="2 3">SA11</strain>
    </source>
</reference>
<dbReference type="Proteomes" id="UP000293854">
    <property type="component" value="Unassembled WGS sequence"/>
</dbReference>
<feature type="transmembrane region" description="Helical" evidence="1">
    <location>
        <begin position="156"/>
        <end position="178"/>
    </location>
</feature>
<evidence type="ECO:0000256" key="1">
    <source>
        <dbReference type="SAM" id="Phobius"/>
    </source>
</evidence>
<dbReference type="EMBL" id="RQTE01000106">
    <property type="protein sequence ID" value="RZI02324.1"/>
    <property type="molecule type" value="Genomic_DNA"/>
</dbReference>
<gene>
    <name evidence="2" type="ORF">EIG99_06570</name>
</gene>
<keyword evidence="1" id="KW-0472">Membrane</keyword>
<feature type="transmembrane region" description="Helical" evidence="1">
    <location>
        <begin position="53"/>
        <end position="80"/>
    </location>
</feature>
<feature type="transmembrane region" description="Helical" evidence="1">
    <location>
        <begin position="100"/>
        <end position="119"/>
    </location>
</feature>
<comment type="caution">
    <text evidence="2">The sequence shown here is derived from an EMBL/GenBank/DDBJ whole genome shotgun (WGS) entry which is preliminary data.</text>
</comment>
<evidence type="ECO:0000313" key="2">
    <source>
        <dbReference type="EMBL" id="RZI02324.1"/>
    </source>
</evidence>
<name>A0A4Q7CM93_9STAP</name>
<feature type="transmembrane region" description="Helical" evidence="1">
    <location>
        <begin position="131"/>
        <end position="150"/>
    </location>
</feature>